<dbReference type="EMBL" id="BARS01033290">
    <property type="protein sequence ID" value="GAG24296.1"/>
    <property type="molecule type" value="Genomic_DNA"/>
</dbReference>
<dbReference type="InterPro" id="IPR000808">
    <property type="entry name" value="Mrp-like_CS"/>
</dbReference>
<dbReference type="AlphaFoldDB" id="X0XH61"/>
<keyword evidence="3" id="KW-0067">ATP-binding</keyword>
<organism evidence="7">
    <name type="scientific">marine sediment metagenome</name>
    <dbReference type="NCBI Taxonomy" id="412755"/>
    <lineage>
        <taxon>unclassified sequences</taxon>
        <taxon>metagenomes</taxon>
        <taxon>ecological metagenomes</taxon>
    </lineage>
</organism>
<evidence type="ECO:0000256" key="4">
    <source>
        <dbReference type="ARBA" id="ARBA00023004"/>
    </source>
</evidence>
<keyword evidence="4" id="KW-0408">Iron</keyword>
<dbReference type="InterPro" id="IPR027417">
    <property type="entry name" value="P-loop_NTPase"/>
</dbReference>
<evidence type="ECO:0000256" key="2">
    <source>
        <dbReference type="ARBA" id="ARBA00022741"/>
    </source>
</evidence>
<evidence type="ECO:0000256" key="5">
    <source>
        <dbReference type="ARBA" id="ARBA00023014"/>
    </source>
</evidence>
<dbReference type="SUPFAM" id="SSF52540">
    <property type="entry name" value="P-loop containing nucleoside triphosphate hydrolases"/>
    <property type="match status" value="1"/>
</dbReference>
<gene>
    <name evidence="7" type="ORF">S01H1_51583</name>
</gene>
<dbReference type="GO" id="GO:0005524">
    <property type="term" value="F:ATP binding"/>
    <property type="evidence" value="ECO:0007669"/>
    <property type="project" value="UniProtKB-KW"/>
</dbReference>
<dbReference type="CDD" id="cd02037">
    <property type="entry name" value="Mrp_NBP35"/>
    <property type="match status" value="1"/>
</dbReference>
<dbReference type="GO" id="GO:0016226">
    <property type="term" value="P:iron-sulfur cluster assembly"/>
    <property type="evidence" value="ECO:0007669"/>
    <property type="project" value="InterPro"/>
</dbReference>
<dbReference type="Gene3D" id="3.40.50.300">
    <property type="entry name" value="P-loop containing nucleotide triphosphate hydrolases"/>
    <property type="match status" value="1"/>
</dbReference>
<protein>
    <recommendedName>
        <fullName evidence="8">CobQ/CobB/MinD/ParA nucleotide binding domain-containing protein</fullName>
    </recommendedName>
</protein>
<feature type="compositionally biased region" description="Basic and acidic residues" evidence="6">
    <location>
        <begin position="57"/>
        <end position="66"/>
    </location>
</feature>
<dbReference type="PANTHER" id="PTHR42961:SF2">
    <property type="entry name" value="IRON-SULFUR PROTEIN NUBPL"/>
    <property type="match status" value="1"/>
</dbReference>
<dbReference type="PROSITE" id="PS01215">
    <property type="entry name" value="MRP"/>
    <property type="match status" value="1"/>
</dbReference>
<feature type="compositionally biased region" description="Basic and acidic residues" evidence="6">
    <location>
        <begin position="1"/>
        <end position="14"/>
    </location>
</feature>
<dbReference type="GO" id="GO:0140663">
    <property type="term" value="F:ATP-dependent FeS chaperone activity"/>
    <property type="evidence" value="ECO:0007669"/>
    <property type="project" value="InterPro"/>
</dbReference>
<reference evidence="7" key="1">
    <citation type="journal article" date="2014" name="Front. Microbiol.">
        <title>High frequency of phylogenetically diverse reductive dehalogenase-homologous genes in deep subseafloor sedimentary metagenomes.</title>
        <authorList>
            <person name="Kawai M."/>
            <person name="Futagami T."/>
            <person name="Toyoda A."/>
            <person name="Takaki Y."/>
            <person name="Nishi S."/>
            <person name="Hori S."/>
            <person name="Arai W."/>
            <person name="Tsubouchi T."/>
            <person name="Morono Y."/>
            <person name="Uchiyama I."/>
            <person name="Ito T."/>
            <person name="Fujiyama A."/>
            <person name="Inagaki F."/>
            <person name="Takami H."/>
        </authorList>
    </citation>
    <scope>NUCLEOTIDE SEQUENCE</scope>
    <source>
        <strain evidence="7">Expedition CK06-06</strain>
    </source>
</reference>
<keyword evidence="1" id="KW-0479">Metal-binding</keyword>
<sequence length="228" mass="24053">MDETRIDKPGDGRPGRRLPIVGPGSPQDEGPPDAEASPARPQGMRPAEADQAAASRHPRDAEPLDGVRHVVAVSSGKGGVGKSTVSTNLAAAWAAMGHRVGLLDADIYGPDIPTMFGVSAKPRMVDDRVLPLDAHGVKLMSLGFLVDEDTPAIWRGPIIMGIVRQFLQQVVWGTLDYLLVDLPPGTGDAQLSLCQLVRVSGAVMVTTPQDVAVGGVLKGIRMFETLDV</sequence>
<feature type="region of interest" description="Disordered" evidence="6">
    <location>
        <begin position="1"/>
        <end position="66"/>
    </location>
</feature>
<evidence type="ECO:0000256" key="1">
    <source>
        <dbReference type="ARBA" id="ARBA00022723"/>
    </source>
</evidence>
<dbReference type="InterPro" id="IPR044304">
    <property type="entry name" value="NUBPL-like"/>
</dbReference>
<proteinExistence type="predicted"/>
<evidence type="ECO:0000256" key="3">
    <source>
        <dbReference type="ARBA" id="ARBA00022840"/>
    </source>
</evidence>
<dbReference type="GO" id="GO:0046872">
    <property type="term" value="F:metal ion binding"/>
    <property type="evidence" value="ECO:0007669"/>
    <property type="project" value="UniProtKB-KW"/>
</dbReference>
<comment type="caution">
    <text evidence="7">The sequence shown here is derived from an EMBL/GenBank/DDBJ whole genome shotgun (WGS) entry which is preliminary data.</text>
</comment>
<accession>X0XH61</accession>
<dbReference type="InterPro" id="IPR033756">
    <property type="entry name" value="YlxH/NBP35"/>
</dbReference>
<evidence type="ECO:0008006" key="8">
    <source>
        <dbReference type="Google" id="ProtNLM"/>
    </source>
</evidence>
<feature type="non-terminal residue" evidence="7">
    <location>
        <position position="228"/>
    </location>
</feature>
<evidence type="ECO:0000313" key="7">
    <source>
        <dbReference type="EMBL" id="GAG24296.1"/>
    </source>
</evidence>
<keyword evidence="2" id="KW-0547">Nucleotide-binding</keyword>
<evidence type="ECO:0000256" key="6">
    <source>
        <dbReference type="SAM" id="MobiDB-lite"/>
    </source>
</evidence>
<dbReference type="GO" id="GO:0051539">
    <property type="term" value="F:4 iron, 4 sulfur cluster binding"/>
    <property type="evidence" value="ECO:0007669"/>
    <property type="project" value="TreeGrafter"/>
</dbReference>
<dbReference type="PANTHER" id="PTHR42961">
    <property type="entry name" value="IRON-SULFUR PROTEIN NUBPL"/>
    <property type="match status" value="1"/>
</dbReference>
<dbReference type="Pfam" id="PF10609">
    <property type="entry name" value="ParA"/>
    <property type="match status" value="1"/>
</dbReference>
<keyword evidence="5" id="KW-0411">Iron-sulfur</keyword>
<name>X0XH61_9ZZZZ</name>
<dbReference type="InterPro" id="IPR019591">
    <property type="entry name" value="Mrp/NBP35_ATP-bd"/>
</dbReference>